<feature type="coiled-coil region" evidence="1">
    <location>
        <begin position="706"/>
        <end position="740"/>
    </location>
</feature>
<reference evidence="2" key="1">
    <citation type="submission" date="2021-02" db="EMBL/GenBank/DDBJ databases">
        <authorList>
            <person name="Nowell W R."/>
        </authorList>
    </citation>
    <scope>NUCLEOTIDE SEQUENCE</scope>
</reference>
<protein>
    <submittedName>
        <fullName evidence="2">Uncharacterized protein</fullName>
    </submittedName>
</protein>
<feature type="coiled-coil region" evidence="1">
    <location>
        <begin position="310"/>
        <end position="337"/>
    </location>
</feature>
<sequence>MCDKNDNTHRPTSNGPRLTYVCDDCFGHYLKNTDFQLRCLAQEKQSNVSARPCNTCKNYETVFKTQAFIEEWTTLREVQDMVRNIDCQICYCGELLVNETLYSQQTCTNCKRTMCFFCNRTWDNSTMTNTKYTCKDSNCTYQQQLDYELQPLRHNNAIQVPDRRVCPNCFKAGGYGEACKYHINREKLQIEVDEYREKIELFEENVQRLKNECQHLIKENDKKNLLLNIIDVKIKNLIGNNSTNIENNLNELEKQWKNIQNKINSLEDKLIERDNGTLQLTQKLEEQVFHLKHDLDQRHNLFLTQKNQLLQSNQNHIQNLTLQLQKMEIRANENEELLKISDETNKKNVDEKDKLNIILKHIISLYVPIRQRYIQLIDSNRFIKQELNKFNKIKQILNSNNLIEKKSFRIYVISIIAFNRFSFFINKSSIKYIFSSNIIYDQYILSSFNFHFIQLINIDHIFQSFFIQLNRFYPTITKGSLIKLIAGGVQTSSSSSSYIKSCDHLHSLIHRLDQSESKIREKEIECSDLRKKLKNIQCENESRIDYYKFERICDELQRALDREKQAQDLLNQQNNQLKSLTDILHQTQKEKDFIQDKFNQISLNEICSKDKIQQLTKAQQQMDENVKRAEKAIRLVVSDKDQISSYCNRINSALNLSEKSGFEYVEQLISQLDALVQLSPNSDQYNKSPPEIISCQTMVIGFVNLLNRLKQLIINNNNDIQSLKEHCQMLTEQFRQLSQQDISQIDSTQTVILQSHPLRLQVNHHPQSAFKPIKPQQD</sequence>
<comment type="caution">
    <text evidence="2">The sequence shown here is derived from an EMBL/GenBank/DDBJ whole genome shotgun (WGS) entry which is preliminary data.</text>
</comment>
<accession>A0A819N479</accession>
<feature type="coiled-coil region" evidence="1">
    <location>
        <begin position="185"/>
        <end position="269"/>
    </location>
</feature>
<dbReference type="PANTHER" id="PTHR37476">
    <property type="entry name" value="COILED-COIL DOMAIN-CONTAINING PROTEIN 171"/>
    <property type="match status" value="1"/>
</dbReference>
<evidence type="ECO:0000256" key="1">
    <source>
        <dbReference type="SAM" id="Coils"/>
    </source>
</evidence>
<evidence type="ECO:0000313" key="3">
    <source>
        <dbReference type="Proteomes" id="UP000663874"/>
    </source>
</evidence>
<dbReference type="Proteomes" id="UP000663874">
    <property type="component" value="Unassembled WGS sequence"/>
</dbReference>
<organism evidence="2 3">
    <name type="scientific">Rotaria sordida</name>
    <dbReference type="NCBI Taxonomy" id="392033"/>
    <lineage>
        <taxon>Eukaryota</taxon>
        <taxon>Metazoa</taxon>
        <taxon>Spiralia</taxon>
        <taxon>Gnathifera</taxon>
        <taxon>Rotifera</taxon>
        <taxon>Eurotatoria</taxon>
        <taxon>Bdelloidea</taxon>
        <taxon>Philodinida</taxon>
        <taxon>Philodinidae</taxon>
        <taxon>Rotaria</taxon>
    </lineage>
</organism>
<dbReference type="PANTHER" id="PTHR37476:SF1">
    <property type="entry name" value="COILED-COIL DOMAIN-CONTAINING PROTEIN 171"/>
    <property type="match status" value="1"/>
</dbReference>
<gene>
    <name evidence="2" type="ORF">FNK824_LOCUS25302</name>
</gene>
<dbReference type="EMBL" id="CAJOBE010005901">
    <property type="protein sequence ID" value="CAF3989218.1"/>
    <property type="molecule type" value="Genomic_DNA"/>
</dbReference>
<feature type="coiled-coil region" evidence="1">
    <location>
        <begin position="505"/>
        <end position="632"/>
    </location>
</feature>
<proteinExistence type="predicted"/>
<dbReference type="AlphaFoldDB" id="A0A819N479"/>
<evidence type="ECO:0000313" key="2">
    <source>
        <dbReference type="EMBL" id="CAF3989218.1"/>
    </source>
</evidence>
<name>A0A819N479_9BILA</name>
<keyword evidence="1" id="KW-0175">Coiled coil</keyword>